<keyword evidence="5" id="KW-1185">Reference proteome</keyword>
<evidence type="ECO:0000256" key="2">
    <source>
        <dbReference type="SAM" id="SignalP"/>
    </source>
</evidence>
<gene>
    <name evidence="4" type="ORF">C823_03338</name>
</gene>
<comment type="caution">
    <text evidence="4">The sequence shown here is derived from an EMBL/GenBank/DDBJ whole genome shotgun (WGS) entry which is preliminary data.</text>
</comment>
<dbReference type="Gene3D" id="2.60.40.1080">
    <property type="match status" value="1"/>
</dbReference>
<dbReference type="SUPFAM" id="SSF49373">
    <property type="entry name" value="Invasin/intimin cell-adhesion fragments"/>
    <property type="match status" value="1"/>
</dbReference>
<dbReference type="STRING" id="1235802.C823_03338"/>
<feature type="region of interest" description="Disordered" evidence="1">
    <location>
        <begin position="579"/>
        <end position="600"/>
    </location>
</feature>
<name>N2AD68_9FIRM</name>
<evidence type="ECO:0000259" key="3">
    <source>
        <dbReference type="SMART" id="SM00635"/>
    </source>
</evidence>
<protein>
    <recommendedName>
        <fullName evidence="3">BIG2 domain-containing protein</fullName>
    </recommendedName>
</protein>
<dbReference type="EMBL" id="AQFT01000100">
    <property type="protein sequence ID" value="EMZ24075.1"/>
    <property type="molecule type" value="Genomic_DNA"/>
</dbReference>
<evidence type="ECO:0000313" key="5">
    <source>
        <dbReference type="Proteomes" id="UP000012589"/>
    </source>
</evidence>
<dbReference type="OrthoDB" id="2680260at2"/>
<dbReference type="eggNOG" id="COG5492">
    <property type="taxonomic scope" value="Bacteria"/>
</dbReference>
<evidence type="ECO:0000313" key="4">
    <source>
        <dbReference type="EMBL" id="EMZ24075.1"/>
    </source>
</evidence>
<dbReference type="Proteomes" id="UP000012589">
    <property type="component" value="Unassembled WGS sequence"/>
</dbReference>
<dbReference type="HOGENOM" id="CLU_454733_0_0_9"/>
<accession>N2AD68</accession>
<feature type="chain" id="PRO_5039558350" description="BIG2 domain-containing protein" evidence="2">
    <location>
        <begin position="21"/>
        <end position="600"/>
    </location>
</feature>
<evidence type="ECO:0000256" key="1">
    <source>
        <dbReference type="SAM" id="MobiDB-lite"/>
    </source>
</evidence>
<dbReference type="AlphaFoldDB" id="N2AD68"/>
<feature type="domain" description="BIG2" evidence="3">
    <location>
        <begin position="26"/>
        <end position="98"/>
    </location>
</feature>
<dbReference type="InterPro" id="IPR003343">
    <property type="entry name" value="Big_2"/>
</dbReference>
<feature type="signal peptide" evidence="2">
    <location>
        <begin position="1"/>
        <end position="20"/>
    </location>
</feature>
<organism evidence="4 5">
    <name type="scientific">Eubacterium plexicaudatum ASF492</name>
    <dbReference type="NCBI Taxonomy" id="1235802"/>
    <lineage>
        <taxon>Bacteria</taxon>
        <taxon>Bacillati</taxon>
        <taxon>Bacillota</taxon>
        <taxon>Clostridia</taxon>
        <taxon>Eubacteriales</taxon>
        <taxon>Eubacteriaceae</taxon>
        <taxon>Eubacterium</taxon>
    </lineage>
</organism>
<dbReference type="Gene3D" id="2.60.40.4070">
    <property type="match status" value="1"/>
</dbReference>
<dbReference type="Pfam" id="PF02368">
    <property type="entry name" value="Big_2"/>
    <property type="match status" value="1"/>
</dbReference>
<reference evidence="4 5" key="1">
    <citation type="journal article" date="2014" name="Genome Announc.">
        <title>Draft genome sequences of the altered schaedler flora, a defined bacterial community from gnotobiotic mice.</title>
        <authorList>
            <person name="Wannemuehler M.J."/>
            <person name="Overstreet A.M."/>
            <person name="Ward D.V."/>
            <person name="Phillips G.J."/>
        </authorList>
    </citation>
    <scope>NUCLEOTIDE SEQUENCE [LARGE SCALE GENOMIC DNA]</scope>
    <source>
        <strain evidence="4 5">ASF492</strain>
    </source>
</reference>
<dbReference type="InterPro" id="IPR008964">
    <property type="entry name" value="Invasin/intimin_cell_adhesion"/>
</dbReference>
<dbReference type="SMART" id="SM00635">
    <property type="entry name" value="BID_2"/>
    <property type="match status" value="1"/>
</dbReference>
<proteinExistence type="predicted"/>
<feature type="compositionally biased region" description="Basic and acidic residues" evidence="1">
    <location>
        <begin position="585"/>
        <end position="600"/>
    </location>
</feature>
<keyword evidence="2" id="KW-0732">Signal</keyword>
<dbReference type="PATRIC" id="fig|1235802.3.peg.3522"/>
<sequence>MKKIYRFIVFCIMLAVSFFADDDTQAQASVRLNQTNATICVGGKTVLEVVGTSKHVKWSTSDKNVAKVGSAGVVTGIRKGVATITAKADSFTCKCRVVVNATYGAAVSDVTIKRETPVMLTFTKNAVVSYKIQDPDICSAGWGSWSGNEIPLNITPKKVGVTYITCTNGANTESVRIRVRVKKVPVNITNFYAAASDGGDLICGENTAKITFRQDRASKNTVLYLISRSGEIIRTQQIGPVPARKNYSVSWNGKDDKGARYEGEFRLKVVADGYTTRNWHYYQCYAKSPFLRGTGTRENPYEVARPEHLERMADFPDKHFIQVQDIDLRSEIISNIFSAEHPFMGSYNAKPQESVFRILNYNGNTSLFGVIGVEGELNYATVLDARITGTGQKRSAVMAEINQGLLMNCAVEQAVIYSASATDAALMTVENSGVIDRCRAHGTIYTYGCMAGGAVYNEQRMIRTKVEADLNLTAGEISSSEELYVGGVAAVNGQAAFIDACESNSSIQAAGTLQTPARLYMGGIVGKNAGQVRDGSSLALFPLEYTTDLIGEAQGGMIAGENNGMITGVTYYETVGRKSSATGSGREESLHPLENHNEEG</sequence>